<dbReference type="PANTHER" id="PTHR28629:SF4">
    <property type="entry name" value="TRIOKINASE_FMN CYCLASE"/>
    <property type="match status" value="1"/>
</dbReference>
<dbReference type="SUPFAM" id="SSF101473">
    <property type="entry name" value="DhaL-like"/>
    <property type="match status" value="1"/>
</dbReference>
<dbReference type="GO" id="GO:0019563">
    <property type="term" value="P:glycerol catabolic process"/>
    <property type="evidence" value="ECO:0007669"/>
    <property type="project" value="TreeGrafter"/>
</dbReference>
<dbReference type="SMART" id="SM01120">
    <property type="entry name" value="Dak2"/>
    <property type="match status" value="1"/>
</dbReference>
<dbReference type="InterPro" id="IPR036117">
    <property type="entry name" value="DhaL_dom_sf"/>
</dbReference>
<protein>
    <submittedName>
        <fullName evidence="4">Dihydroxyacetone kinase subunit L</fullName>
    </submittedName>
</protein>
<dbReference type="Proteomes" id="UP000761264">
    <property type="component" value="Unassembled WGS sequence"/>
</dbReference>
<dbReference type="GO" id="GO:0005829">
    <property type="term" value="C:cytosol"/>
    <property type="evidence" value="ECO:0007669"/>
    <property type="project" value="TreeGrafter"/>
</dbReference>
<dbReference type="Pfam" id="PF02734">
    <property type="entry name" value="Dak2"/>
    <property type="match status" value="1"/>
</dbReference>
<name>A0A967F0C7_9PROT</name>
<keyword evidence="1" id="KW-0808">Transferase</keyword>
<evidence type="ECO:0000259" key="3">
    <source>
        <dbReference type="PROSITE" id="PS51480"/>
    </source>
</evidence>
<dbReference type="PANTHER" id="PTHR28629">
    <property type="entry name" value="TRIOKINASE/FMN CYCLASE"/>
    <property type="match status" value="1"/>
</dbReference>
<dbReference type="GO" id="GO:0004371">
    <property type="term" value="F:glycerone kinase activity"/>
    <property type="evidence" value="ECO:0007669"/>
    <property type="project" value="InterPro"/>
</dbReference>
<gene>
    <name evidence="4" type="ORF">HBA54_19000</name>
</gene>
<evidence type="ECO:0000313" key="4">
    <source>
        <dbReference type="EMBL" id="NIA70690.1"/>
    </source>
</evidence>
<evidence type="ECO:0000256" key="2">
    <source>
        <dbReference type="ARBA" id="ARBA00022777"/>
    </source>
</evidence>
<keyword evidence="5" id="KW-1185">Reference proteome</keyword>
<dbReference type="RefSeq" id="WP_167227551.1">
    <property type="nucleotide sequence ID" value="NZ_JAAQPH010000015.1"/>
</dbReference>
<dbReference type="Gene3D" id="1.25.40.340">
    <property type="match status" value="1"/>
</dbReference>
<dbReference type="AlphaFoldDB" id="A0A967F0C7"/>
<evidence type="ECO:0000256" key="1">
    <source>
        <dbReference type="ARBA" id="ARBA00022679"/>
    </source>
</evidence>
<feature type="domain" description="DhaL" evidence="3">
    <location>
        <begin position="7"/>
        <end position="202"/>
    </location>
</feature>
<dbReference type="EMBL" id="JAAQPH010000015">
    <property type="protein sequence ID" value="NIA70690.1"/>
    <property type="molecule type" value="Genomic_DNA"/>
</dbReference>
<dbReference type="InterPro" id="IPR004007">
    <property type="entry name" value="DhaL_dom"/>
</dbReference>
<evidence type="ECO:0000313" key="5">
    <source>
        <dbReference type="Proteomes" id="UP000761264"/>
    </source>
</evidence>
<dbReference type="PROSITE" id="PS51480">
    <property type="entry name" value="DHAL"/>
    <property type="match status" value="1"/>
</dbReference>
<dbReference type="InterPro" id="IPR050861">
    <property type="entry name" value="Dihydroxyacetone_Kinase"/>
</dbReference>
<sequence length="202" mass="21168">MSDFNTATIKAAIPGLAAHLEENAAFLNEADAKLGDGDLGVTMQRGARGLLEIVDDLPDDLGMVFMRCAQAFTKTSGSSYGTLLATGLMTAAKACKGRESVPWSKVPALLGDAQAAMMVRGKGALGEKTVLDTLEAARLAAKGLDDPEALLAAALTATEKTLDRLRDEPARQGRARMFAEKSVGLDDPGMLAFRCLLEGLKG</sequence>
<proteinExistence type="predicted"/>
<reference evidence="4" key="1">
    <citation type="submission" date="2020-03" db="EMBL/GenBank/DDBJ databases">
        <title>Genome of Pelagibius litoralis DSM 21314T.</title>
        <authorList>
            <person name="Wang G."/>
        </authorList>
    </citation>
    <scope>NUCLEOTIDE SEQUENCE</scope>
    <source>
        <strain evidence="4">DSM 21314</strain>
    </source>
</reference>
<organism evidence="4 5">
    <name type="scientific">Pelagibius litoralis</name>
    <dbReference type="NCBI Taxonomy" id="374515"/>
    <lineage>
        <taxon>Bacteria</taxon>
        <taxon>Pseudomonadati</taxon>
        <taxon>Pseudomonadota</taxon>
        <taxon>Alphaproteobacteria</taxon>
        <taxon>Rhodospirillales</taxon>
        <taxon>Rhodovibrionaceae</taxon>
        <taxon>Pelagibius</taxon>
    </lineage>
</organism>
<keyword evidence="2 4" id="KW-0418">Kinase</keyword>
<accession>A0A967F0C7</accession>
<comment type="caution">
    <text evidence="4">The sequence shown here is derived from an EMBL/GenBank/DDBJ whole genome shotgun (WGS) entry which is preliminary data.</text>
</comment>